<evidence type="ECO:0000256" key="7">
    <source>
        <dbReference type="SAM" id="Phobius"/>
    </source>
</evidence>
<evidence type="ECO:0000256" key="6">
    <source>
        <dbReference type="ARBA" id="ARBA00038076"/>
    </source>
</evidence>
<evidence type="ECO:0000256" key="3">
    <source>
        <dbReference type="ARBA" id="ARBA00022692"/>
    </source>
</evidence>
<comment type="similarity">
    <text evidence="6">Belongs to the ABC-4 integral membrane protein family.</text>
</comment>
<name>A0A3A4NV94_ABYX5</name>
<keyword evidence="3 7" id="KW-0812">Transmembrane</keyword>
<comment type="subcellular location">
    <subcellularLocation>
        <location evidence="1">Cell membrane</location>
        <topology evidence="1">Multi-pass membrane protein</topology>
    </subcellularLocation>
</comment>
<feature type="transmembrane region" description="Helical" evidence="7">
    <location>
        <begin position="284"/>
        <end position="309"/>
    </location>
</feature>
<accession>A0A3A4NV94</accession>
<evidence type="ECO:0000256" key="2">
    <source>
        <dbReference type="ARBA" id="ARBA00022475"/>
    </source>
</evidence>
<evidence type="ECO:0000313" key="11">
    <source>
        <dbReference type="Proteomes" id="UP000265882"/>
    </source>
</evidence>
<evidence type="ECO:0000313" key="10">
    <source>
        <dbReference type="EMBL" id="RJP19471.1"/>
    </source>
</evidence>
<dbReference type="InterPro" id="IPR025857">
    <property type="entry name" value="MacB_PCD"/>
</dbReference>
<dbReference type="PANTHER" id="PTHR30572">
    <property type="entry name" value="MEMBRANE COMPONENT OF TRANSPORTER-RELATED"/>
    <property type="match status" value="1"/>
</dbReference>
<dbReference type="InterPro" id="IPR050250">
    <property type="entry name" value="Macrolide_Exporter_MacB"/>
</dbReference>
<feature type="domain" description="ABC3 transporter permease C-terminal" evidence="8">
    <location>
        <begin position="288"/>
        <end position="405"/>
    </location>
</feature>
<comment type="caution">
    <text evidence="10">The sequence shown here is derived from an EMBL/GenBank/DDBJ whole genome shotgun (WGS) entry which is preliminary data.</text>
</comment>
<dbReference type="GO" id="GO:0005886">
    <property type="term" value="C:plasma membrane"/>
    <property type="evidence" value="ECO:0007669"/>
    <property type="project" value="UniProtKB-SubCell"/>
</dbReference>
<keyword evidence="4 7" id="KW-1133">Transmembrane helix</keyword>
<dbReference type="PANTHER" id="PTHR30572:SF4">
    <property type="entry name" value="ABC TRANSPORTER PERMEASE YTRF"/>
    <property type="match status" value="1"/>
</dbReference>
<feature type="transmembrane region" description="Helical" evidence="7">
    <location>
        <begin position="377"/>
        <end position="398"/>
    </location>
</feature>
<gene>
    <name evidence="10" type="ORF">C4520_12895</name>
</gene>
<feature type="transmembrane region" description="Helical" evidence="7">
    <location>
        <begin position="329"/>
        <end position="362"/>
    </location>
</feature>
<dbReference type="Pfam" id="PF02687">
    <property type="entry name" value="FtsX"/>
    <property type="match status" value="1"/>
</dbReference>
<evidence type="ECO:0000256" key="5">
    <source>
        <dbReference type="ARBA" id="ARBA00023136"/>
    </source>
</evidence>
<reference evidence="10 11" key="1">
    <citation type="journal article" date="2017" name="ISME J.">
        <title>Energy and carbon metabolisms in a deep terrestrial subsurface fluid microbial community.</title>
        <authorList>
            <person name="Momper L."/>
            <person name="Jungbluth S.P."/>
            <person name="Lee M.D."/>
            <person name="Amend J.P."/>
        </authorList>
    </citation>
    <scope>NUCLEOTIDE SEQUENCE [LARGE SCALE GENOMIC DNA]</scope>
    <source>
        <strain evidence="10">SURF_5</strain>
    </source>
</reference>
<dbReference type="AlphaFoldDB" id="A0A3A4NV94"/>
<feature type="transmembrane region" description="Helical" evidence="7">
    <location>
        <begin position="21"/>
        <end position="41"/>
    </location>
</feature>
<evidence type="ECO:0000259" key="8">
    <source>
        <dbReference type="Pfam" id="PF02687"/>
    </source>
</evidence>
<dbReference type="InterPro" id="IPR003838">
    <property type="entry name" value="ABC3_permease_C"/>
</dbReference>
<dbReference type="GO" id="GO:0022857">
    <property type="term" value="F:transmembrane transporter activity"/>
    <property type="evidence" value="ECO:0007669"/>
    <property type="project" value="TreeGrafter"/>
</dbReference>
<feature type="domain" description="MacB-like periplasmic core" evidence="9">
    <location>
        <begin position="21"/>
        <end position="247"/>
    </location>
</feature>
<dbReference type="EMBL" id="QZKU01000089">
    <property type="protein sequence ID" value="RJP19471.1"/>
    <property type="molecule type" value="Genomic_DNA"/>
</dbReference>
<dbReference type="Pfam" id="PF12704">
    <property type="entry name" value="MacB_PCD"/>
    <property type="match status" value="1"/>
</dbReference>
<dbReference type="Proteomes" id="UP000265882">
    <property type="component" value="Unassembled WGS sequence"/>
</dbReference>
<keyword evidence="5 7" id="KW-0472">Membrane</keyword>
<evidence type="ECO:0000256" key="4">
    <source>
        <dbReference type="ARBA" id="ARBA00022989"/>
    </source>
</evidence>
<sequence>MFFWESIIQAWYSLKGHKLRTGLTMFGIIWGIASMIILVGMGRSSQKLFYREFEKIGERLIFVWAGKSSSGLSGIKGGRQIRFTIEDVEALKNHCPDVEMVTPQVRAGYREVKRDSEVLSCETYGLNADANIIRNLIVEEGRFIVSDDVTSGRRVCVLGANVKEKLFGDQPAVGESIRLSGIIFHVIGTLVKKGDQLSRPSTLDDDQVSIPYTTAQDLLIGSPYFYSICVRPVSLLNEKAAREQITAALAVRHGFDSSDSNALHIFGTTDMIARVKGATIGLQIFLGAASIITLFIGGVGVMNIMFVSINERVREIGIIKAVGARNRQVFLQFLIESLFITFFAGSVGALGGCSICLVLGLFKMPRFVAPPEIDPAVVAVSLSVMIVVGVLSGILPALRASRMQIIEALRSH</sequence>
<evidence type="ECO:0000259" key="9">
    <source>
        <dbReference type="Pfam" id="PF12704"/>
    </source>
</evidence>
<keyword evidence="2" id="KW-1003">Cell membrane</keyword>
<evidence type="ECO:0000256" key="1">
    <source>
        <dbReference type="ARBA" id="ARBA00004651"/>
    </source>
</evidence>
<proteinExistence type="inferred from homology"/>
<protein>
    <submittedName>
        <fullName evidence="10">FtsX-like permease family protein</fullName>
    </submittedName>
</protein>
<organism evidence="10 11">
    <name type="scientific">Abyssobacteria bacterium (strain SURF_5)</name>
    <dbReference type="NCBI Taxonomy" id="2093360"/>
    <lineage>
        <taxon>Bacteria</taxon>
        <taxon>Pseudomonadati</taxon>
        <taxon>Candidatus Hydrogenedentota</taxon>
        <taxon>Candidatus Abyssobacteria</taxon>
    </lineage>
</organism>